<dbReference type="OrthoDB" id="2104739at2759"/>
<dbReference type="STRING" id="1036612.A0A1L9TW49"/>
<proteinExistence type="predicted"/>
<protein>
    <submittedName>
        <fullName evidence="1">Uncharacterized protein</fullName>
    </submittedName>
</protein>
<evidence type="ECO:0000313" key="1">
    <source>
        <dbReference type="EMBL" id="OJJ63646.1"/>
    </source>
</evidence>
<dbReference type="VEuPathDB" id="FungiDB:ASPSYDRAFT_83697"/>
<dbReference type="AlphaFoldDB" id="A0A1L9TW49"/>
<organism evidence="1 2">
    <name type="scientific">Aspergillus sydowii CBS 593.65</name>
    <dbReference type="NCBI Taxonomy" id="1036612"/>
    <lineage>
        <taxon>Eukaryota</taxon>
        <taxon>Fungi</taxon>
        <taxon>Dikarya</taxon>
        <taxon>Ascomycota</taxon>
        <taxon>Pezizomycotina</taxon>
        <taxon>Eurotiomycetes</taxon>
        <taxon>Eurotiomycetidae</taxon>
        <taxon>Eurotiales</taxon>
        <taxon>Aspergillaceae</taxon>
        <taxon>Aspergillus</taxon>
        <taxon>Aspergillus subgen. Nidulantes</taxon>
    </lineage>
</organism>
<evidence type="ECO:0000313" key="2">
    <source>
        <dbReference type="Proteomes" id="UP000184356"/>
    </source>
</evidence>
<dbReference type="EMBL" id="KV878582">
    <property type="protein sequence ID" value="OJJ63646.1"/>
    <property type="molecule type" value="Genomic_DNA"/>
</dbReference>
<dbReference type="GeneID" id="63767329"/>
<keyword evidence="2" id="KW-1185">Reference proteome</keyword>
<gene>
    <name evidence="1" type="ORF">ASPSYDRAFT_83697</name>
</gene>
<dbReference type="RefSeq" id="XP_040707452.1">
    <property type="nucleotide sequence ID" value="XM_040851256.1"/>
</dbReference>
<sequence length="189" mass="21796">MLKPAQAVPSLADFSSIYLGPDIGSPNRRMQQVDAETSCVIEIDEVLRFGDNDPVFRISRNMTRRMLRGSWSPALNNRTANSPSWKPTEFLLSAAHIMPLDMTMDIKLGLLQPQPQSLDMDEGCQIFESGKEQNRLNMVTALRREFEMSHFVLVPTQTPNHDYFKVFSELPSYFMLFVPRDRYYEVEKL</sequence>
<dbReference type="Proteomes" id="UP000184356">
    <property type="component" value="Unassembled WGS sequence"/>
</dbReference>
<reference evidence="2" key="1">
    <citation type="journal article" date="2017" name="Genome Biol.">
        <title>Comparative genomics reveals high biological diversity and specific adaptations in the industrially and medically important fungal genus Aspergillus.</title>
        <authorList>
            <person name="de Vries R.P."/>
            <person name="Riley R."/>
            <person name="Wiebenga A."/>
            <person name="Aguilar-Osorio G."/>
            <person name="Amillis S."/>
            <person name="Uchima C.A."/>
            <person name="Anderluh G."/>
            <person name="Asadollahi M."/>
            <person name="Askin M."/>
            <person name="Barry K."/>
            <person name="Battaglia E."/>
            <person name="Bayram O."/>
            <person name="Benocci T."/>
            <person name="Braus-Stromeyer S.A."/>
            <person name="Caldana C."/>
            <person name="Canovas D."/>
            <person name="Cerqueira G.C."/>
            <person name="Chen F."/>
            <person name="Chen W."/>
            <person name="Choi C."/>
            <person name="Clum A."/>
            <person name="Dos Santos R.A."/>
            <person name="Damasio A.R."/>
            <person name="Diallinas G."/>
            <person name="Emri T."/>
            <person name="Fekete E."/>
            <person name="Flipphi M."/>
            <person name="Freyberg S."/>
            <person name="Gallo A."/>
            <person name="Gournas C."/>
            <person name="Habgood R."/>
            <person name="Hainaut M."/>
            <person name="Harispe M.L."/>
            <person name="Henrissat B."/>
            <person name="Hilden K.S."/>
            <person name="Hope R."/>
            <person name="Hossain A."/>
            <person name="Karabika E."/>
            <person name="Karaffa L."/>
            <person name="Karanyi Z."/>
            <person name="Krasevec N."/>
            <person name="Kuo A."/>
            <person name="Kusch H."/>
            <person name="LaButti K."/>
            <person name="Lagendijk E.L."/>
            <person name="Lapidus A."/>
            <person name="Levasseur A."/>
            <person name="Lindquist E."/>
            <person name="Lipzen A."/>
            <person name="Logrieco A.F."/>
            <person name="MacCabe A."/>
            <person name="Maekelae M.R."/>
            <person name="Malavazi I."/>
            <person name="Melin P."/>
            <person name="Meyer V."/>
            <person name="Mielnichuk N."/>
            <person name="Miskei M."/>
            <person name="Molnar A.P."/>
            <person name="Mule G."/>
            <person name="Ngan C.Y."/>
            <person name="Orejas M."/>
            <person name="Orosz E."/>
            <person name="Ouedraogo J.P."/>
            <person name="Overkamp K.M."/>
            <person name="Park H.-S."/>
            <person name="Perrone G."/>
            <person name="Piumi F."/>
            <person name="Punt P.J."/>
            <person name="Ram A.F."/>
            <person name="Ramon A."/>
            <person name="Rauscher S."/>
            <person name="Record E."/>
            <person name="Riano-Pachon D.M."/>
            <person name="Robert V."/>
            <person name="Roehrig J."/>
            <person name="Ruller R."/>
            <person name="Salamov A."/>
            <person name="Salih N.S."/>
            <person name="Samson R.A."/>
            <person name="Sandor E."/>
            <person name="Sanguinetti M."/>
            <person name="Schuetze T."/>
            <person name="Sepcic K."/>
            <person name="Shelest E."/>
            <person name="Sherlock G."/>
            <person name="Sophianopoulou V."/>
            <person name="Squina F.M."/>
            <person name="Sun H."/>
            <person name="Susca A."/>
            <person name="Todd R.B."/>
            <person name="Tsang A."/>
            <person name="Unkles S.E."/>
            <person name="van de Wiele N."/>
            <person name="van Rossen-Uffink D."/>
            <person name="Oliveira J.V."/>
            <person name="Vesth T.C."/>
            <person name="Visser J."/>
            <person name="Yu J.-H."/>
            <person name="Zhou M."/>
            <person name="Andersen M.R."/>
            <person name="Archer D.B."/>
            <person name="Baker S.E."/>
            <person name="Benoit I."/>
            <person name="Brakhage A.A."/>
            <person name="Braus G.H."/>
            <person name="Fischer R."/>
            <person name="Frisvad J.C."/>
            <person name="Goldman G.H."/>
            <person name="Houbraken J."/>
            <person name="Oakley B."/>
            <person name="Pocsi I."/>
            <person name="Scazzocchio C."/>
            <person name="Seiboth B."/>
            <person name="vanKuyk P.A."/>
            <person name="Wortman J."/>
            <person name="Dyer P.S."/>
            <person name="Grigoriev I.V."/>
        </authorList>
    </citation>
    <scope>NUCLEOTIDE SEQUENCE [LARGE SCALE GENOMIC DNA]</scope>
    <source>
        <strain evidence="2">CBS 593.65</strain>
    </source>
</reference>
<name>A0A1L9TW49_9EURO</name>
<accession>A0A1L9TW49</accession>